<dbReference type="EMBL" id="BANB01000571">
    <property type="protein sequence ID" value="GAN78010.1"/>
    <property type="molecule type" value="Genomic_DNA"/>
</dbReference>
<evidence type="ECO:0000256" key="1">
    <source>
        <dbReference type="ARBA" id="ARBA00004141"/>
    </source>
</evidence>
<dbReference type="Gene3D" id="1.20.1080.10">
    <property type="entry name" value="Glycerol uptake facilitator protein"/>
    <property type="match status" value="1"/>
</dbReference>
<dbReference type="GO" id="GO:0005886">
    <property type="term" value="C:plasma membrane"/>
    <property type="evidence" value="ECO:0007669"/>
    <property type="project" value="TreeGrafter"/>
</dbReference>
<keyword evidence="7" id="KW-1185">Reference proteome</keyword>
<dbReference type="RefSeq" id="WP_048862381.1">
    <property type="nucleotide sequence ID" value="NZ_BANB01000571.1"/>
</dbReference>
<evidence type="ECO:0000313" key="6">
    <source>
        <dbReference type="EMBL" id="GAN78010.1"/>
    </source>
</evidence>
<comment type="subcellular location">
    <subcellularLocation>
        <location evidence="1">Membrane</location>
        <topology evidence="1">Multi-pass membrane protein</topology>
    </subcellularLocation>
</comment>
<sequence length="278" mass="29522">MDQAAGADSPHLEQDEQDQAAAHSAPRALVIHEIVRAEGEEALSRTASALLWSGLAAGLSMGFSFLVEALIASRLPDTPIRHLFESFGYCIGFLIVILGRQQLFTESTLTVVLPVLTRRTVEAAGALLRLWGIVLAANIAGTWVFAWLLTAPGVFRPEVVEALATLARAPTEGTFPVTLVRAVFAGWLVATMVWLLPSARYARFFVVVLITFVVALGGLAHVIAGSVEAGYAVLTGASTIGAYAWRFLVPTLLGNTLGGVAFVALLNHAAIAPEIRPE</sequence>
<evidence type="ECO:0000256" key="4">
    <source>
        <dbReference type="ARBA" id="ARBA00023136"/>
    </source>
</evidence>
<feature type="transmembrane region" description="Helical" evidence="5">
    <location>
        <begin position="204"/>
        <end position="224"/>
    </location>
</feature>
<name>A0A0D6P8B3_9PROT</name>
<evidence type="ECO:0000256" key="3">
    <source>
        <dbReference type="ARBA" id="ARBA00022989"/>
    </source>
</evidence>
<feature type="transmembrane region" description="Helical" evidence="5">
    <location>
        <begin position="128"/>
        <end position="155"/>
    </location>
</feature>
<keyword evidence="3 5" id="KW-1133">Transmembrane helix</keyword>
<keyword evidence="2 5" id="KW-0812">Transmembrane</keyword>
<dbReference type="InterPro" id="IPR000292">
    <property type="entry name" value="For/NO2_transpt"/>
</dbReference>
<dbReference type="Proteomes" id="UP000032680">
    <property type="component" value="Unassembled WGS sequence"/>
</dbReference>
<keyword evidence="4 5" id="KW-0472">Membrane</keyword>
<gene>
    <name evidence="6" type="ORF">Asru_0571_03</name>
</gene>
<dbReference type="GO" id="GO:0015499">
    <property type="term" value="F:formate transmembrane transporter activity"/>
    <property type="evidence" value="ECO:0007669"/>
    <property type="project" value="TreeGrafter"/>
</dbReference>
<evidence type="ECO:0000313" key="7">
    <source>
        <dbReference type="Proteomes" id="UP000032680"/>
    </source>
</evidence>
<dbReference type="PANTHER" id="PTHR30520">
    <property type="entry name" value="FORMATE TRANSPORTER-RELATED"/>
    <property type="match status" value="1"/>
</dbReference>
<dbReference type="PANTHER" id="PTHR30520:SF2">
    <property type="entry name" value="INNER MEMBRANE PROTEIN YFDC"/>
    <property type="match status" value="1"/>
</dbReference>
<dbReference type="OrthoDB" id="261587at2"/>
<comment type="caution">
    <text evidence="6">The sequence shown here is derived from an EMBL/GenBank/DDBJ whole genome shotgun (WGS) entry which is preliminary data.</text>
</comment>
<evidence type="ECO:0000256" key="5">
    <source>
        <dbReference type="SAM" id="Phobius"/>
    </source>
</evidence>
<feature type="transmembrane region" description="Helical" evidence="5">
    <location>
        <begin position="49"/>
        <end position="71"/>
    </location>
</feature>
<feature type="transmembrane region" description="Helical" evidence="5">
    <location>
        <begin position="175"/>
        <end position="197"/>
    </location>
</feature>
<dbReference type="AlphaFoldDB" id="A0A0D6P8B3"/>
<dbReference type="InterPro" id="IPR023271">
    <property type="entry name" value="Aquaporin-like"/>
</dbReference>
<evidence type="ECO:0000256" key="2">
    <source>
        <dbReference type="ARBA" id="ARBA00022692"/>
    </source>
</evidence>
<organism evidence="6 7">
    <name type="scientific">Acidisphaera rubrifaciens HS-AP3</name>
    <dbReference type="NCBI Taxonomy" id="1231350"/>
    <lineage>
        <taxon>Bacteria</taxon>
        <taxon>Pseudomonadati</taxon>
        <taxon>Pseudomonadota</taxon>
        <taxon>Alphaproteobacteria</taxon>
        <taxon>Acetobacterales</taxon>
        <taxon>Acetobacteraceae</taxon>
        <taxon>Acidisphaera</taxon>
    </lineage>
</organism>
<dbReference type="Pfam" id="PF01226">
    <property type="entry name" value="Form_Nir_trans"/>
    <property type="match status" value="1"/>
</dbReference>
<reference evidence="6 7" key="1">
    <citation type="submission" date="2012-11" db="EMBL/GenBank/DDBJ databases">
        <title>Whole genome sequence of Acidisphaera rubrifaciens HS-AP3.</title>
        <authorList>
            <person name="Azuma Y."/>
            <person name="Higashiura N."/>
            <person name="Hirakawa H."/>
            <person name="Matsushita K."/>
        </authorList>
    </citation>
    <scope>NUCLEOTIDE SEQUENCE [LARGE SCALE GENOMIC DNA]</scope>
    <source>
        <strain evidence="6 7">HS-AP3</strain>
    </source>
</reference>
<proteinExistence type="predicted"/>
<protein>
    <submittedName>
        <fullName evidence="6">Formate/nitrite transporter</fullName>
    </submittedName>
</protein>
<feature type="transmembrane region" description="Helical" evidence="5">
    <location>
        <begin position="244"/>
        <end position="266"/>
    </location>
</feature>
<accession>A0A0D6P8B3</accession>